<keyword evidence="3" id="KW-1185">Reference proteome</keyword>
<dbReference type="Proteomes" id="UP000032142">
    <property type="component" value="Unassembled WGS sequence"/>
</dbReference>
<comment type="caution">
    <text evidence="2">The sequence shown here is derived from an EMBL/GenBank/DDBJ whole genome shotgun (WGS) entry which is preliminary data.</text>
</comment>
<protein>
    <submittedName>
        <fullName evidence="2">Uncharacterized protein</fullName>
    </submittedName>
</protein>
<reference evidence="3" key="1">
    <citation type="submission" date="2014-09" db="EMBL/GenBank/DDBJ databases">
        <authorList>
            <person name="Mudge J."/>
            <person name="Ramaraj T."/>
            <person name="Lindquist I.E."/>
            <person name="Bharti A.K."/>
            <person name="Sundararajan A."/>
            <person name="Cameron C.T."/>
            <person name="Woodward J.E."/>
            <person name="May G.D."/>
            <person name="Brubaker C."/>
            <person name="Broadhvest J."/>
            <person name="Wilkins T.A."/>
        </authorList>
    </citation>
    <scope>NUCLEOTIDE SEQUENCE</scope>
    <source>
        <strain evidence="3">cv. AKA8401</strain>
    </source>
</reference>
<accession>A0A0B0MED5</accession>
<gene>
    <name evidence="2" type="ORF">F383_37184</name>
</gene>
<name>A0A0B0MED5_GOSAR</name>
<evidence type="ECO:0000256" key="1">
    <source>
        <dbReference type="SAM" id="MobiDB-lite"/>
    </source>
</evidence>
<dbReference type="EMBL" id="JRRC01016734">
    <property type="protein sequence ID" value="KHF97763.1"/>
    <property type="molecule type" value="Genomic_DNA"/>
</dbReference>
<evidence type="ECO:0000313" key="3">
    <source>
        <dbReference type="Proteomes" id="UP000032142"/>
    </source>
</evidence>
<proteinExistence type="predicted"/>
<evidence type="ECO:0000313" key="2">
    <source>
        <dbReference type="EMBL" id="KHF97763.1"/>
    </source>
</evidence>
<feature type="region of interest" description="Disordered" evidence="1">
    <location>
        <begin position="1"/>
        <end position="36"/>
    </location>
</feature>
<feature type="compositionally biased region" description="Basic residues" evidence="1">
    <location>
        <begin position="19"/>
        <end position="29"/>
    </location>
</feature>
<dbReference type="AlphaFoldDB" id="A0A0B0MED5"/>
<organism evidence="2 3">
    <name type="scientific">Gossypium arboreum</name>
    <name type="common">Tree cotton</name>
    <name type="synonym">Gossypium nanking</name>
    <dbReference type="NCBI Taxonomy" id="29729"/>
    <lineage>
        <taxon>Eukaryota</taxon>
        <taxon>Viridiplantae</taxon>
        <taxon>Streptophyta</taxon>
        <taxon>Embryophyta</taxon>
        <taxon>Tracheophyta</taxon>
        <taxon>Spermatophyta</taxon>
        <taxon>Magnoliopsida</taxon>
        <taxon>eudicotyledons</taxon>
        <taxon>Gunneridae</taxon>
        <taxon>Pentapetalae</taxon>
        <taxon>rosids</taxon>
        <taxon>malvids</taxon>
        <taxon>Malvales</taxon>
        <taxon>Malvaceae</taxon>
        <taxon>Malvoideae</taxon>
        <taxon>Gossypium</taxon>
    </lineage>
</organism>
<sequence length="36" mass="4167">MEQMDQHGKSTWPGLPHISKPHGRVHFPRSKHDLHG</sequence>